<gene>
    <name evidence="2" type="ORF">APLA_LOCUS2459</name>
</gene>
<evidence type="ECO:0000313" key="3">
    <source>
        <dbReference type="Proteomes" id="UP000494106"/>
    </source>
</evidence>
<proteinExistence type="predicted"/>
<reference evidence="2 3" key="1">
    <citation type="submission" date="2020-04" db="EMBL/GenBank/DDBJ databases">
        <authorList>
            <person name="Wallbank WR R."/>
            <person name="Pardo Diaz C."/>
            <person name="Kozak K."/>
            <person name="Martin S."/>
            <person name="Jiggins C."/>
            <person name="Moest M."/>
            <person name="Warren A I."/>
            <person name="Byers J.R.P. K."/>
            <person name="Montejo-Kovacevich G."/>
            <person name="Yen C E."/>
        </authorList>
    </citation>
    <scope>NUCLEOTIDE SEQUENCE [LARGE SCALE GENOMIC DNA]</scope>
</reference>
<protein>
    <submittedName>
        <fullName evidence="2">Uncharacterized protein</fullName>
    </submittedName>
</protein>
<evidence type="ECO:0000313" key="2">
    <source>
        <dbReference type="EMBL" id="CAB3225321.1"/>
    </source>
</evidence>
<keyword evidence="3" id="KW-1185">Reference proteome</keyword>
<accession>A0A8S0YXZ9</accession>
<dbReference type="Gene3D" id="3.30.420.10">
    <property type="entry name" value="Ribonuclease H-like superfamily/Ribonuclease H"/>
    <property type="match status" value="1"/>
</dbReference>
<dbReference type="InterPro" id="IPR036397">
    <property type="entry name" value="RNaseH_sf"/>
</dbReference>
<dbReference type="EMBL" id="CADEBC010000205">
    <property type="protein sequence ID" value="CAB3225321.1"/>
    <property type="molecule type" value="Genomic_DNA"/>
</dbReference>
<evidence type="ECO:0000256" key="1">
    <source>
        <dbReference type="SAM" id="MobiDB-lite"/>
    </source>
</evidence>
<dbReference type="Proteomes" id="UP000494106">
    <property type="component" value="Unassembled WGS sequence"/>
</dbReference>
<comment type="caution">
    <text evidence="2">The sequence shown here is derived from an EMBL/GenBank/DDBJ whole genome shotgun (WGS) entry which is preliminary data.</text>
</comment>
<feature type="region of interest" description="Disordered" evidence="1">
    <location>
        <begin position="1"/>
        <end position="21"/>
    </location>
</feature>
<organism evidence="2 3">
    <name type="scientific">Arctia plantaginis</name>
    <name type="common">Wood tiger moth</name>
    <name type="synonym">Phalaena plantaginis</name>
    <dbReference type="NCBI Taxonomy" id="874455"/>
    <lineage>
        <taxon>Eukaryota</taxon>
        <taxon>Metazoa</taxon>
        <taxon>Ecdysozoa</taxon>
        <taxon>Arthropoda</taxon>
        <taxon>Hexapoda</taxon>
        <taxon>Insecta</taxon>
        <taxon>Pterygota</taxon>
        <taxon>Neoptera</taxon>
        <taxon>Endopterygota</taxon>
        <taxon>Lepidoptera</taxon>
        <taxon>Glossata</taxon>
        <taxon>Ditrysia</taxon>
        <taxon>Noctuoidea</taxon>
        <taxon>Erebidae</taxon>
        <taxon>Arctiinae</taxon>
        <taxon>Arctia</taxon>
    </lineage>
</organism>
<dbReference type="GO" id="GO:0003676">
    <property type="term" value="F:nucleic acid binding"/>
    <property type="evidence" value="ECO:0007669"/>
    <property type="project" value="InterPro"/>
</dbReference>
<name>A0A8S0YXZ9_ARCPL</name>
<dbReference type="OrthoDB" id="9996331at2759"/>
<dbReference type="AlphaFoldDB" id="A0A8S0YXZ9"/>
<sequence length="70" mass="8078">MSTLAEAKTQVLQPPARSPDLIPTEHLWDQLKRSVRESDMQINSQQDLTIALKTCRQKTPEDNARHLLKR</sequence>